<proteinExistence type="predicted"/>
<dbReference type="KEGG" id="cheb:HH215_07860"/>
<reference evidence="1 2" key="1">
    <citation type="submission" date="2020-04" db="EMBL/GenBank/DDBJ databases">
        <title>Genome sequencing of novel species.</title>
        <authorList>
            <person name="Heo J."/>
            <person name="Kim S.-J."/>
            <person name="Kim J.-S."/>
            <person name="Hong S.-B."/>
            <person name="Kwon S.-W."/>
        </authorList>
    </citation>
    <scope>NUCLEOTIDE SEQUENCE [LARGE SCALE GENOMIC DNA]</scope>
    <source>
        <strain evidence="1 2">MFER-1</strain>
    </source>
</reference>
<name>A0A7Z2VH37_9BACL</name>
<dbReference type="EMBL" id="CP051680">
    <property type="protein sequence ID" value="QJD83096.1"/>
    <property type="molecule type" value="Genomic_DNA"/>
</dbReference>
<organism evidence="1 2">
    <name type="scientific">Cohnella herbarum</name>
    <dbReference type="NCBI Taxonomy" id="2728023"/>
    <lineage>
        <taxon>Bacteria</taxon>
        <taxon>Bacillati</taxon>
        <taxon>Bacillota</taxon>
        <taxon>Bacilli</taxon>
        <taxon>Bacillales</taxon>
        <taxon>Paenibacillaceae</taxon>
        <taxon>Cohnella</taxon>
    </lineage>
</organism>
<dbReference type="Proteomes" id="UP000502248">
    <property type="component" value="Chromosome"/>
</dbReference>
<sequence>MKRYWLSALLGLFAVVAISTYYIYGATEKLPVYKLQTIEGDENVIADVNLYGWYGGVLHSESMDLSLEGTNYNVDMSLYEKHVKNARSWTSSQKGYKELKKEHRNFMRGKSAMDQFYKDKEWLIYVKATLDYNYDHIDDKEEAILKIDLLNEKTGKVNRYQTTIKDSSIYTWMTIEDVQRIDDQIHILTTQRAMNIGEEDRNSTAELHVYVVDMNSGDLIKNETLKHGITATDKEDIILSSVSNEIRSEPGEVVVLRIRKEKAEDHLEGNVYSMESQSDHLFAYSYRTGKLTMLTEYFLKGNTALLPDYTLNGNILSSLVYDTNAITIARYDIVANKKLPGLHELTAQQLGVNEIASVTIGNGHVYALLRKGEHTELAVLEATSGKVLYRGQPTYKGPSSKADEQMKNLHLMGIGFKYQ</sequence>
<evidence type="ECO:0000313" key="1">
    <source>
        <dbReference type="EMBL" id="QJD83096.1"/>
    </source>
</evidence>
<dbReference type="RefSeq" id="WP_169279393.1">
    <property type="nucleotide sequence ID" value="NZ_CP051680.1"/>
</dbReference>
<keyword evidence="2" id="KW-1185">Reference proteome</keyword>
<dbReference type="AlphaFoldDB" id="A0A7Z2VH37"/>
<evidence type="ECO:0000313" key="2">
    <source>
        <dbReference type="Proteomes" id="UP000502248"/>
    </source>
</evidence>
<accession>A0A7Z2VH37</accession>
<protein>
    <submittedName>
        <fullName evidence="1">Uncharacterized protein</fullName>
    </submittedName>
</protein>
<gene>
    <name evidence="1" type="ORF">HH215_07860</name>
</gene>